<feature type="chain" id="PRO_5011527021" evidence="4">
    <location>
        <begin position="23"/>
        <end position="305"/>
    </location>
</feature>
<evidence type="ECO:0000313" key="7">
    <source>
        <dbReference type="Proteomes" id="UP000199545"/>
    </source>
</evidence>
<dbReference type="PANTHER" id="PTHR46847:SF2">
    <property type="entry name" value="ABC TRANSPORTER SUGAR-BINDING PROTEIN"/>
    <property type="match status" value="1"/>
</dbReference>
<dbReference type="GO" id="GO:0030313">
    <property type="term" value="C:cell envelope"/>
    <property type="evidence" value="ECO:0007669"/>
    <property type="project" value="UniProtKB-SubCell"/>
</dbReference>
<dbReference type="Gene3D" id="3.40.50.2300">
    <property type="match status" value="2"/>
</dbReference>
<dbReference type="Proteomes" id="UP000199545">
    <property type="component" value="Unassembled WGS sequence"/>
</dbReference>
<dbReference type="CDD" id="cd06321">
    <property type="entry name" value="PBP1_ABC_sugar_binding-like"/>
    <property type="match status" value="1"/>
</dbReference>
<keyword evidence="3 4" id="KW-0732">Signal</keyword>
<dbReference type="Pfam" id="PF13407">
    <property type="entry name" value="Peripla_BP_4"/>
    <property type="match status" value="1"/>
</dbReference>
<sequence>MSVLLTSVLVFALAACSGPTKSDDGKLTIGLALGTLNNPFFVSMAKGVKEAAKKYNAEVLVEGADYDLAKQTKQIEDFITKNVDLILLNAADSKGIAGAVQQAKAAGIPIVAIDVAAEGGVDATVTSDNYQCGVLAGQYIAKRLNGKGNIIVIDGPPVTSIMDRVQGFKDAIKNSNIKIVAQQNGEAVRDKAQTVAENVLQAHPKGTVNAVFGINDPTALGVATAAQQANRNDFFIVGVDGAPDAVTALKEKKLFAATVAQYPAEMVKTAVDAGIKLVKGQKVDKVIKVPVKLITQENVNQYKGW</sequence>
<gene>
    <name evidence="6" type="ORF">SAMN05421852_1316</name>
</gene>
<dbReference type="EMBL" id="FORR01000031">
    <property type="protein sequence ID" value="SFJ88741.1"/>
    <property type="molecule type" value="Genomic_DNA"/>
</dbReference>
<comment type="subcellular location">
    <subcellularLocation>
        <location evidence="1">Cell envelope</location>
    </subcellularLocation>
</comment>
<evidence type="ECO:0000259" key="5">
    <source>
        <dbReference type="Pfam" id="PF13407"/>
    </source>
</evidence>
<reference evidence="6 7" key="1">
    <citation type="submission" date="2016-10" db="EMBL/GenBank/DDBJ databases">
        <authorList>
            <person name="de Groot N.N."/>
        </authorList>
    </citation>
    <scope>NUCLEOTIDE SEQUENCE [LARGE SCALE GENOMIC DNA]</scope>
    <source>
        <strain evidence="6 7">DSM 44778</strain>
    </source>
</reference>
<name>A0A1I3V3N8_9BACL</name>
<keyword evidence="7" id="KW-1185">Reference proteome</keyword>
<comment type="similarity">
    <text evidence="2">Belongs to the bacterial solute-binding protein 2 family.</text>
</comment>
<accession>A0A1I3V3N8</accession>
<feature type="signal peptide" evidence="4">
    <location>
        <begin position="1"/>
        <end position="22"/>
    </location>
</feature>
<evidence type="ECO:0000256" key="3">
    <source>
        <dbReference type="ARBA" id="ARBA00022729"/>
    </source>
</evidence>
<dbReference type="GO" id="GO:0030246">
    <property type="term" value="F:carbohydrate binding"/>
    <property type="evidence" value="ECO:0007669"/>
    <property type="project" value="UniProtKB-ARBA"/>
</dbReference>
<evidence type="ECO:0000256" key="1">
    <source>
        <dbReference type="ARBA" id="ARBA00004196"/>
    </source>
</evidence>
<organism evidence="6 7">
    <name type="scientific">Thermoflavimicrobium dichotomicum</name>
    <dbReference type="NCBI Taxonomy" id="46223"/>
    <lineage>
        <taxon>Bacteria</taxon>
        <taxon>Bacillati</taxon>
        <taxon>Bacillota</taxon>
        <taxon>Bacilli</taxon>
        <taxon>Bacillales</taxon>
        <taxon>Thermoactinomycetaceae</taxon>
        <taxon>Thermoflavimicrobium</taxon>
    </lineage>
</organism>
<dbReference type="PANTHER" id="PTHR46847">
    <property type="entry name" value="D-ALLOSE-BINDING PERIPLASMIC PROTEIN-RELATED"/>
    <property type="match status" value="1"/>
</dbReference>
<dbReference type="STRING" id="46223.SAMN05421852_1316"/>
<dbReference type="SUPFAM" id="SSF53822">
    <property type="entry name" value="Periplasmic binding protein-like I"/>
    <property type="match status" value="1"/>
</dbReference>
<feature type="domain" description="Periplasmic binding protein" evidence="5">
    <location>
        <begin position="29"/>
        <end position="282"/>
    </location>
</feature>
<evidence type="ECO:0000313" key="6">
    <source>
        <dbReference type="EMBL" id="SFJ88741.1"/>
    </source>
</evidence>
<dbReference type="InterPro" id="IPR025997">
    <property type="entry name" value="SBP_2_dom"/>
</dbReference>
<evidence type="ECO:0000256" key="2">
    <source>
        <dbReference type="ARBA" id="ARBA00007639"/>
    </source>
</evidence>
<proteinExistence type="inferred from homology"/>
<evidence type="ECO:0000256" key="4">
    <source>
        <dbReference type="SAM" id="SignalP"/>
    </source>
</evidence>
<dbReference type="AlphaFoldDB" id="A0A1I3V3N8"/>
<protein>
    <submittedName>
        <fullName evidence="6">Ribose transport system substrate-binding protein</fullName>
    </submittedName>
</protein>
<dbReference type="InterPro" id="IPR028082">
    <property type="entry name" value="Peripla_BP_I"/>
</dbReference>